<feature type="region of interest" description="Disordered" evidence="1">
    <location>
        <begin position="201"/>
        <end position="275"/>
    </location>
</feature>
<proteinExistence type="predicted"/>
<feature type="compositionally biased region" description="Polar residues" evidence="1">
    <location>
        <begin position="257"/>
        <end position="275"/>
    </location>
</feature>
<organism evidence="3 4">
    <name type="scientific">Pseudonocardia yuanmonensis</name>
    <dbReference type="NCBI Taxonomy" id="1095914"/>
    <lineage>
        <taxon>Bacteria</taxon>
        <taxon>Bacillati</taxon>
        <taxon>Actinomycetota</taxon>
        <taxon>Actinomycetes</taxon>
        <taxon>Pseudonocardiales</taxon>
        <taxon>Pseudonocardiaceae</taxon>
        <taxon>Pseudonocardia</taxon>
    </lineage>
</organism>
<keyword evidence="4" id="KW-1185">Reference proteome</keyword>
<evidence type="ECO:0000313" key="3">
    <source>
        <dbReference type="EMBL" id="GAA4709360.1"/>
    </source>
</evidence>
<dbReference type="SUPFAM" id="SSF51679">
    <property type="entry name" value="Bacterial luciferase-like"/>
    <property type="match status" value="1"/>
</dbReference>
<accession>A0ABP8XJK3</accession>
<dbReference type="InterPro" id="IPR011251">
    <property type="entry name" value="Luciferase-like_dom"/>
</dbReference>
<dbReference type="PANTHER" id="PTHR30137:SF6">
    <property type="entry name" value="LUCIFERASE-LIKE MONOOXYGENASE"/>
    <property type="match status" value="1"/>
</dbReference>
<dbReference type="EMBL" id="BAABIC010000027">
    <property type="protein sequence ID" value="GAA4709360.1"/>
    <property type="molecule type" value="Genomic_DNA"/>
</dbReference>
<dbReference type="Pfam" id="PF00296">
    <property type="entry name" value="Bac_luciferase"/>
    <property type="match status" value="1"/>
</dbReference>
<evidence type="ECO:0000256" key="1">
    <source>
        <dbReference type="SAM" id="MobiDB-lite"/>
    </source>
</evidence>
<dbReference type="Gene3D" id="3.20.20.30">
    <property type="entry name" value="Luciferase-like domain"/>
    <property type="match status" value="1"/>
</dbReference>
<feature type="compositionally biased region" description="Low complexity" evidence="1">
    <location>
        <begin position="230"/>
        <end position="256"/>
    </location>
</feature>
<name>A0ABP8XJK3_9PSEU</name>
<dbReference type="InterPro" id="IPR036661">
    <property type="entry name" value="Luciferase-like_sf"/>
</dbReference>
<dbReference type="PANTHER" id="PTHR30137">
    <property type="entry name" value="LUCIFERASE-LIKE MONOOXYGENASE"/>
    <property type="match status" value="1"/>
</dbReference>
<dbReference type="Proteomes" id="UP001500325">
    <property type="component" value="Unassembled WGS sequence"/>
</dbReference>
<evidence type="ECO:0000313" key="4">
    <source>
        <dbReference type="Proteomes" id="UP001500325"/>
    </source>
</evidence>
<dbReference type="InterPro" id="IPR050766">
    <property type="entry name" value="Bact_Lucif_Oxidored"/>
</dbReference>
<sequence length="275" mass="29807">MRFGVLYDFRNPAAQRWHIPWADFYGATFEHMEEVERLGFHALSLCEHHGDPDGYNPGLPVTLATAASRTSTIRIGTNIIQVPFYHPVLLAEQLAVLDVVSGGRLDVGLGQVGPTFDMEFPMFGVNPRNRPSMLDEGLDIMTRAWRSPEPFSHHGKRWRLDDVWLNPKPLQDPLPVWVVAAFSEKAMDRVAGRGLDVGAQAATSSASPAVRPGSSGAPRGTRHAKGRSEPTTTPRSTPSAPATSPTTPRRPGPNTAKVSSTPSTTSGRASTPTAR</sequence>
<reference evidence="4" key="1">
    <citation type="journal article" date="2019" name="Int. J. Syst. Evol. Microbiol.">
        <title>The Global Catalogue of Microorganisms (GCM) 10K type strain sequencing project: providing services to taxonomists for standard genome sequencing and annotation.</title>
        <authorList>
            <consortium name="The Broad Institute Genomics Platform"/>
            <consortium name="The Broad Institute Genome Sequencing Center for Infectious Disease"/>
            <person name="Wu L."/>
            <person name="Ma J."/>
        </authorList>
    </citation>
    <scope>NUCLEOTIDE SEQUENCE [LARGE SCALE GENOMIC DNA]</scope>
    <source>
        <strain evidence="4">JCM 18055</strain>
    </source>
</reference>
<dbReference type="RefSeq" id="WP_345384025.1">
    <property type="nucleotide sequence ID" value="NZ_BAABIC010000027.1"/>
</dbReference>
<comment type="caution">
    <text evidence="3">The sequence shown here is derived from an EMBL/GenBank/DDBJ whole genome shotgun (WGS) entry which is preliminary data.</text>
</comment>
<feature type="domain" description="Luciferase-like" evidence="2">
    <location>
        <begin position="1"/>
        <end position="196"/>
    </location>
</feature>
<protein>
    <recommendedName>
        <fullName evidence="2">Luciferase-like domain-containing protein</fullName>
    </recommendedName>
</protein>
<gene>
    <name evidence="3" type="ORF">GCM10023215_58710</name>
</gene>
<evidence type="ECO:0000259" key="2">
    <source>
        <dbReference type="Pfam" id="PF00296"/>
    </source>
</evidence>